<protein>
    <submittedName>
        <fullName evidence="2">Uncharacterized protein</fullName>
    </submittedName>
</protein>
<proteinExistence type="predicted"/>
<feature type="compositionally biased region" description="Basic and acidic residues" evidence="1">
    <location>
        <begin position="8"/>
        <end position="18"/>
    </location>
</feature>
<organism evidence="2 3">
    <name type="scientific">Stylonychia lemnae</name>
    <name type="common">Ciliate</name>
    <dbReference type="NCBI Taxonomy" id="5949"/>
    <lineage>
        <taxon>Eukaryota</taxon>
        <taxon>Sar</taxon>
        <taxon>Alveolata</taxon>
        <taxon>Ciliophora</taxon>
        <taxon>Intramacronucleata</taxon>
        <taxon>Spirotrichea</taxon>
        <taxon>Stichotrichia</taxon>
        <taxon>Sporadotrichida</taxon>
        <taxon>Oxytrichidae</taxon>
        <taxon>Stylonychinae</taxon>
        <taxon>Stylonychia</taxon>
    </lineage>
</organism>
<dbReference type="InParanoid" id="A0A078ATA8"/>
<feature type="compositionally biased region" description="Basic and acidic residues" evidence="1">
    <location>
        <begin position="373"/>
        <end position="382"/>
    </location>
</feature>
<feature type="compositionally biased region" description="Polar residues" evidence="1">
    <location>
        <begin position="363"/>
        <end position="372"/>
    </location>
</feature>
<name>A0A078ATA8_STYLE</name>
<evidence type="ECO:0000313" key="2">
    <source>
        <dbReference type="EMBL" id="CDW84108.1"/>
    </source>
</evidence>
<keyword evidence="3" id="KW-1185">Reference proteome</keyword>
<sequence>MLLKLTTKIKEQRRQSRENKKRAQRQKREEEKRLEHIVGKFQMQLESIPHKKKNNQQQSSLERMSAKEFQQKSKLEIEEWVSLLMKTDLSMMSYEHFQYLINQDEILRRIAKAIHPNCLRIDGKGSQVQETLLQVEEILKESQKDLYLDFRDNRITYDQLKARLFERRGVGEYKVYDDIKKDLHPSIIDGLDQYGKVMDLLYKGKDKLEVSDLLKPYESWQINHRCLKTIQYKHIKDKLKTETAQTQSKDIKWIIGQEYEASVDYPMKMSQSLPKVKSNVFKQKKQQQNMSQETKLLIQQQKKQEREYQERKRNFVFLKKLQQNGQHICVNDYIKSYLDLKDDLEKAIEEDLKSEADQEDEQINSQNIQNNDKVQRSQEKHRISNFKQKREKLISSTNESLRADSMPSVTKLRVNLKNDKNLQNFNNSAIVSSNLYNSNSINQGVNLSSIQDSHRQKYESLNRSIMSNGEPIRSMDLKLERLKSNLSRNLLRHNQSFMNSQGLQNQNTLNLSESFKQFVSQYGIPLDNHNNESFTFSNPVLRTLNSPGARDASVNVMSAGNFKHPPNFLYSHTSHNLSQNDSNKTIPIREYSRQMI</sequence>
<dbReference type="AlphaFoldDB" id="A0A078ATA8"/>
<feature type="region of interest" description="Disordered" evidence="1">
    <location>
        <begin position="352"/>
        <end position="390"/>
    </location>
</feature>
<accession>A0A078ATA8</accession>
<evidence type="ECO:0000256" key="1">
    <source>
        <dbReference type="SAM" id="MobiDB-lite"/>
    </source>
</evidence>
<dbReference type="EMBL" id="CCKQ01012489">
    <property type="protein sequence ID" value="CDW84108.1"/>
    <property type="molecule type" value="Genomic_DNA"/>
</dbReference>
<dbReference type="Proteomes" id="UP000039865">
    <property type="component" value="Unassembled WGS sequence"/>
</dbReference>
<reference evidence="2 3" key="1">
    <citation type="submission" date="2014-06" db="EMBL/GenBank/DDBJ databases">
        <authorList>
            <person name="Swart Estienne"/>
        </authorList>
    </citation>
    <scope>NUCLEOTIDE SEQUENCE [LARGE SCALE GENOMIC DNA]</scope>
    <source>
        <strain evidence="2 3">130c</strain>
    </source>
</reference>
<feature type="region of interest" description="Disordered" evidence="1">
    <location>
        <begin position="1"/>
        <end position="31"/>
    </location>
</feature>
<evidence type="ECO:0000313" key="3">
    <source>
        <dbReference type="Proteomes" id="UP000039865"/>
    </source>
</evidence>
<gene>
    <name evidence="2" type="primary">Contig11187.g11955</name>
    <name evidence="2" type="ORF">STYLEM_13165</name>
</gene>